<feature type="region of interest" description="Disordered" evidence="1">
    <location>
        <begin position="722"/>
        <end position="763"/>
    </location>
</feature>
<feature type="compositionally biased region" description="Polar residues" evidence="1">
    <location>
        <begin position="398"/>
        <end position="423"/>
    </location>
</feature>
<feature type="region of interest" description="Disordered" evidence="1">
    <location>
        <begin position="550"/>
        <end position="581"/>
    </location>
</feature>
<feature type="region of interest" description="Disordered" evidence="1">
    <location>
        <begin position="171"/>
        <end position="197"/>
    </location>
</feature>
<proteinExistence type="predicted"/>
<feature type="compositionally biased region" description="Polar residues" evidence="1">
    <location>
        <begin position="9"/>
        <end position="21"/>
    </location>
</feature>
<feature type="compositionally biased region" description="Polar residues" evidence="1">
    <location>
        <begin position="182"/>
        <end position="193"/>
    </location>
</feature>
<feature type="region of interest" description="Disordered" evidence="1">
    <location>
        <begin position="454"/>
        <end position="489"/>
    </location>
</feature>
<dbReference type="EMBL" id="JATAAI010000012">
    <property type="protein sequence ID" value="KAK1742025.1"/>
    <property type="molecule type" value="Genomic_DNA"/>
</dbReference>
<gene>
    <name evidence="2" type="ORF">QTG54_007598</name>
</gene>
<evidence type="ECO:0000313" key="2">
    <source>
        <dbReference type="EMBL" id="KAK1742025.1"/>
    </source>
</evidence>
<feature type="region of interest" description="Disordered" evidence="1">
    <location>
        <begin position="398"/>
        <end position="426"/>
    </location>
</feature>
<feature type="compositionally biased region" description="Basic and acidic residues" evidence="1">
    <location>
        <begin position="288"/>
        <end position="314"/>
    </location>
</feature>
<feature type="compositionally biased region" description="Polar residues" evidence="1">
    <location>
        <begin position="467"/>
        <end position="480"/>
    </location>
</feature>
<feature type="region of interest" description="Disordered" evidence="1">
    <location>
        <begin position="599"/>
        <end position="629"/>
    </location>
</feature>
<feature type="compositionally biased region" description="Low complexity" evidence="1">
    <location>
        <begin position="613"/>
        <end position="629"/>
    </location>
</feature>
<sequence>MSPKRDRTNMSTREPLSSSMKTWPLRLNLNNSSSSEAPAATQRCQGDAKAEPNNGEEVNMTALWMKRLGMLFPGNANLKEEILQPPTEESPSRPARRLSLEDVQDAIRNIAAMSVGSNTSSTNIPSILKSQKYSNAFDTNLKSNEEATKDTVYMLKLLMMTDSFPGDDRVNLGLPANDRRPNTLTFKPESSSDVVAVKNPHANVEDSKEEEGGGEGQDNEQPLVSLALEANDGHPPHPQDKPRRTHSPNNVEETASTTSESLSSPVKALQTLEALAHRHTSVTNSATDSDRQPSCKTEKELSRLKAERLAKSNKDLGAAKTHEELPPQMIFESTTTMLKYKPKRKNSPPSSEKDMSGRTSGHVFESFTTMNSTGTFRDTTKRCVPTLTIRSESQNIKTRNDSWNLDSKLNEKPSSNDNTSPLNNMLKEKDFFPSTGTFRDSAKRHVRTTEFGSNQDWDIKRKPRNVGTLSQSVMPSSETAAATPGHSGDPVNNFLKDNMFPSTGTFKDSDKRHVRHISEPSPNQEWELKHQNDRNTPLWKSFSVPGSIGFSHNTDTGSNIDRHVNSSLSQHDTNEGNGSEPEQQKNIFQLYMENKAKLQRALQQEPRVKHEASIPSKAAEPSKPAAKGELLVDWGDQGTDSEEEDDEENNGMITFVKNDSSRRISDITTLDFDSEDDELLDSSFEMRRRISSLSIPEEPLWMKHHEDDESNEKQNNDYCLAGNDEGDKDTMLRNDSERTSASTETVKTGNSGRKRSASDNVDEVTIKSVEMGKGLIRNMSAMTLLEMSDEEL</sequence>
<organism evidence="2 3">
    <name type="scientific">Skeletonema marinoi</name>
    <dbReference type="NCBI Taxonomy" id="267567"/>
    <lineage>
        <taxon>Eukaryota</taxon>
        <taxon>Sar</taxon>
        <taxon>Stramenopiles</taxon>
        <taxon>Ochrophyta</taxon>
        <taxon>Bacillariophyta</taxon>
        <taxon>Coscinodiscophyceae</taxon>
        <taxon>Thalassiosirophycidae</taxon>
        <taxon>Thalassiosirales</taxon>
        <taxon>Skeletonemataceae</taxon>
        <taxon>Skeletonema</taxon>
        <taxon>Skeletonema marinoi-dohrnii complex</taxon>
    </lineage>
</organism>
<reference evidence="2" key="1">
    <citation type="submission" date="2023-06" db="EMBL/GenBank/DDBJ databases">
        <title>Survivors Of The Sea: Transcriptome response of Skeletonema marinoi to long-term dormancy.</title>
        <authorList>
            <person name="Pinder M.I.M."/>
            <person name="Kourtchenko O."/>
            <person name="Robertson E.K."/>
            <person name="Larsson T."/>
            <person name="Maumus F."/>
            <person name="Osuna-Cruz C.M."/>
            <person name="Vancaester E."/>
            <person name="Stenow R."/>
            <person name="Vandepoele K."/>
            <person name="Ploug H."/>
            <person name="Bruchert V."/>
            <person name="Godhe A."/>
            <person name="Topel M."/>
        </authorList>
    </citation>
    <scope>NUCLEOTIDE SEQUENCE</scope>
    <source>
        <strain evidence="2">R05AC</strain>
    </source>
</reference>
<feature type="compositionally biased region" description="Basic and acidic residues" evidence="1">
    <location>
        <begin position="728"/>
        <end position="738"/>
    </location>
</feature>
<comment type="caution">
    <text evidence="2">The sequence shown here is derived from an EMBL/GenBank/DDBJ whole genome shotgun (WGS) entry which is preliminary data.</text>
</comment>
<feature type="region of interest" description="Disordered" evidence="1">
    <location>
        <begin position="1"/>
        <end position="55"/>
    </location>
</feature>
<dbReference type="Proteomes" id="UP001224775">
    <property type="component" value="Unassembled WGS sequence"/>
</dbReference>
<evidence type="ECO:0000313" key="3">
    <source>
        <dbReference type="Proteomes" id="UP001224775"/>
    </source>
</evidence>
<feature type="compositionally biased region" description="Basic and acidic residues" evidence="1">
    <location>
        <begin position="231"/>
        <end position="242"/>
    </location>
</feature>
<keyword evidence="3" id="KW-1185">Reference proteome</keyword>
<feature type="region of interest" description="Disordered" evidence="1">
    <location>
        <begin position="279"/>
        <end position="359"/>
    </location>
</feature>
<accession>A0AAD8YBH7</accession>
<feature type="compositionally biased region" description="Low complexity" evidence="1">
    <location>
        <begin position="252"/>
        <end position="264"/>
    </location>
</feature>
<feature type="region of interest" description="Disordered" evidence="1">
    <location>
        <begin position="229"/>
        <end position="265"/>
    </location>
</feature>
<name>A0AAD8YBH7_9STRA</name>
<feature type="compositionally biased region" description="Low complexity" evidence="1">
    <location>
        <begin position="25"/>
        <end position="35"/>
    </location>
</feature>
<evidence type="ECO:0000256" key="1">
    <source>
        <dbReference type="SAM" id="MobiDB-lite"/>
    </source>
</evidence>
<feature type="compositionally biased region" description="Polar residues" evidence="1">
    <location>
        <begin position="739"/>
        <end position="751"/>
    </location>
</feature>
<protein>
    <submittedName>
        <fullName evidence="2">Uncharacterized protein</fullName>
    </submittedName>
</protein>
<dbReference type="AlphaFoldDB" id="A0AAD8YBH7"/>